<organism evidence="8 9">
    <name type="scientific">Leptonema illini</name>
    <dbReference type="NCBI Taxonomy" id="183"/>
    <lineage>
        <taxon>Bacteria</taxon>
        <taxon>Pseudomonadati</taxon>
        <taxon>Spirochaetota</taxon>
        <taxon>Spirochaetia</taxon>
        <taxon>Leptospirales</taxon>
        <taxon>Leptospiraceae</taxon>
        <taxon>Leptonema</taxon>
    </lineage>
</organism>
<dbReference type="GO" id="GO:0008902">
    <property type="term" value="F:hydroxymethylpyrimidine kinase activity"/>
    <property type="evidence" value="ECO:0007669"/>
    <property type="project" value="UniProtKB-EC"/>
</dbReference>
<dbReference type="EC" id="2.7.1.49" evidence="2"/>
<dbReference type="EMBL" id="WBUI01000001">
    <property type="protein sequence ID" value="KAB2935554.1"/>
    <property type="molecule type" value="Genomic_DNA"/>
</dbReference>
<evidence type="ECO:0000256" key="1">
    <source>
        <dbReference type="ARBA" id="ARBA00004948"/>
    </source>
</evidence>
<dbReference type="Gene3D" id="3.40.1190.20">
    <property type="match status" value="1"/>
</dbReference>
<accession>A0A833LZ22</accession>
<dbReference type="FunFam" id="3.40.1190.20:FF:000003">
    <property type="entry name" value="Phosphomethylpyrimidine kinase ThiD"/>
    <property type="match status" value="1"/>
</dbReference>
<dbReference type="InterPro" id="IPR029056">
    <property type="entry name" value="Ribokinase-like"/>
</dbReference>
<evidence type="ECO:0000256" key="3">
    <source>
        <dbReference type="ARBA" id="ARBA00022679"/>
    </source>
</evidence>
<keyword evidence="3 8" id="KW-0808">Transferase</keyword>
<keyword evidence="4" id="KW-0547">Nucleotide-binding</keyword>
<evidence type="ECO:0000256" key="4">
    <source>
        <dbReference type="ARBA" id="ARBA00022741"/>
    </source>
</evidence>
<dbReference type="AlphaFoldDB" id="A0A833LZ22"/>
<evidence type="ECO:0000256" key="6">
    <source>
        <dbReference type="ARBA" id="ARBA00022840"/>
    </source>
</evidence>
<dbReference type="Pfam" id="PF08543">
    <property type="entry name" value="Phos_pyr_kin"/>
    <property type="match status" value="1"/>
</dbReference>
<dbReference type="GO" id="GO:0005524">
    <property type="term" value="F:ATP binding"/>
    <property type="evidence" value="ECO:0007669"/>
    <property type="project" value="UniProtKB-KW"/>
</dbReference>
<evidence type="ECO:0000313" key="9">
    <source>
        <dbReference type="Proteomes" id="UP000460298"/>
    </source>
</evidence>
<reference evidence="8 9" key="1">
    <citation type="submission" date="2019-10" db="EMBL/GenBank/DDBJ databases">
        <title>Extracellular Electron Transfer in a Candidatus Methanoperedens spp. Enrichment Culture.</title>
        <authorList>
            <person name="Berger S."/>
            <person name="Rangel Shaw D."/>
            <person name="Berben T."/>
            <person name="In 'T Zandt M."/>
            <person name="Frank J."/>
            <person name="Reimann J."/>
            <person name="Jetten M.S.M."/>
            <person name="Welte C.U."/>
        </authorList>
    </citation>
    <scope>NUCLEOTIDE SEQUENCE [LARGE SCALE GENOMIC DNA]</scope>
    <source>
        <strain evidence="8">SB12</strain>
    </source>
</reference>
<sequence>MEPNGILPVVLTIAGSDSGGGAGIQADLKTFQAFRCYGTSVITAITAQNTKGVTAVQGIDADVVGAQLEAVLDDFPVLAAKTGMLFSAPIIKAIKRVWQKHTERIPLVVDPVMVASTGARLLEPEAEAALTDFLKLARLITPNLPEAECLLGHTISGESGMKEAALELYDRFGSSVLVKGGHRLGLDGRVLDVLYDGTKFLTFTSERLPEKNTHGTGCTLSAAIAANLALGLGLQEAVAGARDYLVGAIKNAPGLGEGYGPLNHLWRDL</sequence>
<comment type="pathway">
    <text evidence="1">Cofactor biosynthesis; thiamine diphosphate biosynthesis.</text>
</comment>
<dbReference type="GO" id="GO:0009228">
    <property type="term" value="P:thiamine biosynthetic process"/>
    <property type="evidence" value="ECO:0007669"/>
    <property type="project" value="InterPro"/>
</dbReference>
<protein>
    <recommendedName>
        <fullName evidence="2">hydroxymethylpyrimidine kinase</fullName>
        <ecNumber evidence="2">2.7.1.49</ecNumber>
    </recommendedName>
</protein>
<gene>
    <name evidence="8" type="primary">thiD</name>
    <name evidence="8" type="ORF">F9K24_02015</name>
</gene>
<comment type="caution">
    <text evidence="8">The sequence shown here is derived from an EMBL/GenBank/DDBJ whole genome shotgun (WGS) entry which is preliminary data.</text>
</comment>
<dbReference type="GO" id="GO:0005829">
    <property type="term" value="C:cytosol"/>
    <property type="evidence" value="ECO:0007669"/>
    <property type="project" value="TreeGrafter"/>
</dbReference>
<keyword evidence="6" id="KW-0067">ATP-binding</keyword>
<dbReference type="InterPro" id="IPR004399">
    <property type="entry name" value="HMP/HMP-P_kinase_dom"/>
</dbReference>
<dbReference type="InterPro" id="IPR013749">
    <property type="entry name" value="PM/HMP-P_kinase-1"/>
</dbReference>
<dbReference type="PANTHER" id="PTHR20858">
    <property type="entry name" value="PHOSPHOMETHYLPYRIMIDINE KINASE"/>
    <property type="match status" value="1"/>
</dbReference>
<proteinExistence type="predicted"/>
<dbReference type="PANTHER" id="PTHR20858:SF17">
    <property type="entry name" value="HYDROXYMETHYLPYRIMIDINE_PHOSPHOMETHYLPYRIMIDINE KINASE THI20-RELATED"/>
    <property type="match status" value="1"/>
</dbReference>
<dbReference type="NCBIfam" id="TIGR00097">
    <property type="entry name" value="HMP-P_kinase"/>
    <property type="match status" value="1"/>
</dbReference>
<dbReference type="SUPFAM" id="SSF53613">
    <property type="entry name" value="Ribokinase-like"/>
    <property type="match status" value="1"/>
</dbReference>
<keyword evidence="5 8" id="KW-0418">Kinase</keyword>
<dbReference type="GO" id="GO:0008972">
    <property type="term" value="F:phosphomethylpyrimidine kinase activity"/>
    <property type="evidence" value="ECO:0007669"/>
    <property type="project" value="InterPro"/>
</dbReference>
<evidence type="ECO:0000256" key="5">
    <source>
        <dbReference type="ARBA" id="ARBA00022777"/>
    </source>
</evidence>
<evidence type="ECO:0000259" key="7">
    <source>
        <dbReference type="Pfam" id="PF08543"/>
    </source>
</evidence>
<dbReference type="CDD" id="cd01169">
    <property type="entry name" value="HMPP_kinase"/>
    <property type="match status" value="1"/>
</dbReference>
<feature type="domain" description="Pyridoxamine kinase/Phosphomethylpyrimidine kinase" evidence="7">
    <location>
        <begin position="17"/>
        <end position="263"/>
    </location>
</feature>
<name>A0A833LZ22_9LEPT</name>
<evidence type="ECO:0000313" key="8">
    <source>
        <dbReference type="EMBL" id="KAB2935554.1"/>
    </source>
</evidence>
<evidence type="ECO:0000256" key="2">
    <source>
        <dbReference type="ARBA" id="ARBA00012135"/>
    </source>
</evidence>
<dbReference type="Proteomes" id="UP000460298">
    <property type="component" value="Unassembled WGS sequence"/>
</dbReference>